<dbReference type="Gene3D" id="1.10.357.10">
    <property type="entry name" value="Tetracycline Repressor, domain 2"/>
    <property type="match status" value="1"/>
</dbReference>
<dbReference type="RefSeq" id="WP_147260037.1">
    <property type="nucleotide sequence ID" value="NZ_VIWU01000001.1"/>
</dbReference>
<evidence type="ECO:0000256" key="3">
    <source>
        <dbReference type="ARBA" id="ARBA00023163"/>
    </source>
</evidence>
<feature type="domain" description="HTH tetR-type" evidence="5">
    <location>
        <begin position="10"/>
        <end position="70"/>
    </location>
</feature>
<keyword evidence="1" id="KW-0805">Transcription regulation</keyword>
<gene>
    <name evidence="6" type="ORF">FHX44_117513</name>
</gene>
<dbReference type="InterPro" id="IPR041583">
    <property type="entry name" value="TetR_C_31"/>
</dbReference>
<dbReference type="GO" id="GO:0000976">
    <property type="term" value="F:transcription cis-regulatory region binding"/>
    <property type="evidence" value="ECO:0007669"/>
    <property type="project" value="TreeGrafter"/>
</dbReference>
<comment type="caution">
    <text evidence="6">The sequence shown here is derived from an EMBL/GenBank/DDBJ whole genome shotgun (WGS) entry which is preliminary data.</text>
</comment>
<evidence type="ECO:0000313" key="6">
    <source>
        <dbReference type="EMBL" id="TWF81568.1"/>
    </source>
</evidence>
<evidence type="ECO:0000313" key="7">
    <source>
        <dbReference type="Proteomes" id="UP000321261"/>
    </source>
</evidence>
<dbReference type="OrthoDB" id="5242433at2"/>
<dbReference type="SUPFAM" id="SSF46689">
    <property type="entry name" value="Homeodomain-like"/>
    <property type="match status" value="1"/>
</dbReference>
<dbReference type="InterPro" id="IPR036271">
    <property type="entry name" value="Tet_transcr_reg_TetR-rel_C_sf"/>
</dbReference>
<dbReference type="InterPro" id="IPR050109">
    <property type="entry name" value="HTH-type_TetR-like_transc_reg"/>
</dbReference>
<sequence length="190" mass="20181">MAGTAASRGREVRRRLVQAARDLVPERGWTAVSTRTVAERAGVAPGLVHYHFSSLQALLAEAAVGALRDMVGGAGMLVQRAGTPGELVDLLTAEVERYTGTDPASLLAVETYLAATRDPDLRRQLTAVLDEFRARLADRLREHGVPDPDATAAVLAAVIDGVLLHRALTPLPAGTVAPVLRRIVERGQQG</sequence>
<dbReference type="EMBL" id="VIWU01000001">
    <property type="protein sequence ID" value="TWF81568.1"/>
    <property type="molecule type" value="Genomic_DNA"/>
</dbReference>
<proteinExistence type="predicted"/>
<dbReference type="InterPro" id="IPR001647">
    <property type="entry name" value="HTH_TetR"/>
</dbReference>
<evidence type="ECO:0000259" key="5">
    <source>
        <dbReference type="PROSITE" id="PS50977"/>
    </source>
</evidence>
<dbReference type="InterPro" id="IPR009057">
    <property type="entry name" value="Homeodomain-like_sf"/>
</dbReference>
<evidence type="ECO:0000256" key="2">
    <source>
        <dbReference type="ARBA" id="ARBA00023125"/>
    </source>
</evidence>
<evidence type="ECO:0000256" key="4">
    <source>
        <dbReference type="PROSITE-ProRule" id="PRU00335"/>
    </source>
</evidence>
<keyword evidence="3" id="KW-0804">Transcription</keyword>
<evidence type="ECO:0000256" key="1">
    <source>
        <dbReference type="ARBA" id="ARBA00023015"/>
    </source>
</evidence>
<dbReference type="PROSITE" id="PS50977">
    <property type="entry name" value="HTH_TETR_2"/>
    <property type="match status" value="1"/>
</dbReference>
<dbReference type="Pfam" id="PF17940">
    <property type="entry name" value="TetR_C_31"/>
    <property type="match status" value="1"/>
</dbReference>
<dbReference type="PRINTS" id="PR00455">
    <property type="entry name" value="HTHTETR"/>
</dbReference>
<dbReference type="Pfam" id="PF00440">
    <property type="entry name" value="TetR_N"/>
    <property type="match status" value="1"/>
</dbReference>
<feature type="DNA-binding region" description="H-T-H motif" evidence="4">
    <location>
        <begin position="33"/>
        <end position="52"/>
    </location>
</feature>
<keyword evidence="2 4" id="KW-0238">DNA-binding</keyword>
<dbReference type="GO" id="GO:0003700">
    <property type="term" value="F:DNA-binding transcription factor activity"/>
    <property type="evidence" value="ECO:0007669"/>
    <property type="project" value="TreeGrafter"/>
</dbReference>
<reference evidence="6 7" key="1">
    <citation type="submission" date="2019-06" db="EMBL/GenBank/DDBJ databases">
        <title>Sequencing the genomes of 1000 actinobacteria strains.</title>
        <authorList>
            <person name="Klenk H.-P."/>
        </authorList>
    </citation>
    <scope>NUCLEOTIDE SEQUENCE [LARGE SCALE GENOMIC DNA]</scope>
    <source>
        <strain evidence="6 7">DSM 45671</strain>
    </source>
</reference>
<dbReference type="PANTHER" id="PTHR30055">
    <property type="entry name" value="HTH-TYPE TRANSCRIPTIONAL REGULATOR RUTR"/>
    <property type="match status" value="1"/>
</dbReference>
<accession>A0A561T385</accession>
<dbReference type="Proteomes" id="UP000321261">
    <property type="component" value="Unassembled WGS sequence"/>
</dbReference>
<name>A0A561T385_9PSEU</name>
<dbReference type="AlphaFoldDB" id="A0A561T385"/>
<keyword evidence="7" id="KW-1185">Reference proteome</keyword>
<protein>
    <submittedName>
        <fullName evidence="6">TetR family transcriptional regulator</fullName>
    </submittedName>
</protein>
<dbReference type="SUPFAM" id="SSF48498">
    <property type="entry name" value="Tetracyclin repressor-like, C-terminal domain"/>
    <property type="match status" value="1"/>
</dbReference>
<dbReference type="PANTHER" id="PTHR30055:SF234">
    <property type="entry name" value="HTH-TYPE TRANSCRIPTIONAL REGULATOR BETI"/>
    <property type="match status" value="1"/>
</dbReference>
<organism evidence="6 7">
    <name type="scientific">Pseudonocardia hierapolitana</name>
    <dbReference type="NCBI Taxonomy" id="1128676"/>
    <lineage>
        <taxon>Bacteria</taxon>
        <taxon>Bacillati</taxon>
        <taxon>Actinomycetota</taxon>
        <taxon>Actinomycetes</taxon>
        <taxon>Pseudonocardiales</taxon>
        <taxon>Pseudonocardiaceae</taxon>
        <taxon>Pseudonocardia</taxon>
    </lineage>
</organism>